<evidence type="ECO:0000313" key="3">
    <source>
        <dbReference type="WBParaSite" id="Pan_g11904.t1"/>
    </source>
</evidence>
<protein>
    <submittedName>
        <fullName evidence="3">FXYD domain-containing ion transport regulator</fullName>
    </submittedName>
</protein>
<keyword evidence="1" id="KW-1133">Transmembrane helix</keyword>
<proteinExistence type="predicted"/>
<dbReference type="Proteomes" id="UP000492821">
    <property type="component" value="Unassembled WGS sequence"/>
</dbReference>
<reference evidence="2" key="1">
    <citation type="journal article" date="2013" name="Genetics">
        <title>The draft genome and transcriptome of Panagrellus redivivus are shaped by the harsh demands of a free-living lifestyle.</title>
        <authorList>
            <person name="Srinivasan J."/>
            <person name="Dillman A.R."/>
            <person name="Macchietto M.G."/>
            <person name="Heikkinen L."/>
            <person name="Lakso M."/>
            <person name="Fracchia K.M."/>
            <person name="Antoshechkin I."/>
            <person name="Mortazavi A."/>
            <person name="Wong G."/>
            <person name="Sternberg P.W."/>
        </authorList>
    </citation>
    <scope>NUCLEOTIDE SEQUENCE [LARGE SCALE GENOMIC DNA]</scope>
    <source>
        <strain evidence="2">MT8872</strain>
    </source>
</reference>
<keyword evidence="1" id="KW-0472">Membrane</keyword>
<dbReference type="AlphaFoldDB" id="A0A7E4ZQZ0"/>
<evidence type="ECO:0000256" key="1">
    <source>
        <dbReference type="SAM" id="Phobius"/>
    </source>
</evidence>
<dbReference type="WBParaSite" id="Pan_g11904.t1">
    <property type="protein sequence ID" value="Pan_g11904.t1"/>
    <property type="gene ID" value="Pan_g11904"/>
</dbReference>
<evidence type="ECO:0000313" key="2">
    <source>
        <dbReference type="Proteomes" id="UP000492821"/>
    </source>
</evidence>
<name>A0A7E4ZQZ0_PANRE</name>
<keyword evidence="1" id="KW-0812">Transmembrane</keyword>
<accession>A0A7E4ZQZ0</accession>
<feature type="transmembrane region" description="Helical" evidence="1">
    <location>
        <begin position="133"/>
        <end position="156"/>
    </location>
</feature>
<sequence length="185" mass="19741">MFVMAQEASDDSAADINLTKGFLRSMVCCGQSPGAGLADWLRSIALETLVQHAAGWPRRALGRRMCARSGCAWMGPTAIRPSPPLIVASPGPQAIMAPVSSTTTVSPIQRSNGNGYIFTQPPALYDAVTEVEFIAFCTLIGLLVFALVAYTVAFGCRKNHIPAEKEKLQILSGKVVLDLNSNDES</sequence>
<reference evidence="3" key="2">
    <citation type="submission" date="2020-10" db="UniProtKB">
        <authorList>
            <consortium name="WormBaseParasite"/>
        </authorList>
    </citation>
    <scope>IDENTIFICATION</scope>
</reference>
<keyword evidence="2" id="KW-1185">Reference proteome</keyword>
<organism evidence="2 3">
    <name type="scientific">Panagrellus redivivus</name>
    <name type="common">Microworm</name>
    <dbReference type="NCBI Taxonomy" id="6233"/>
    <lineage>
        <taxon>Eukaryota</taxon>
        <taxon>Metazoa</taxon>
        <taxon>Ecdysozoa</taxon>
        <taxon>Nematoda</taxon>
        <taxon>Chromadorea</taxon>
        <taxon>Rhabditida</taxon>
        <taxon>Tylenchina</taxon>
        <taxon>Panagrolaimomorpha</taxon>
        <taxon>Panagrolaimoidea</taxon>
        <taxon>Panagrolaimidae</taxon>
        <taxon>Panagrellus</taxon>
    </lineage>
</organism>